<feature type="domain" description="FAD-binding" evidence="4">
    <location>
        <begin position="288"/>
        <end position="324"/>
    </location>
</feature>
<accession>A0ABV8ILA6</accession>
<evidence type="ECO:0000259" key="4">
    <source>
        <dbReference type="Pfam" id="PF01494"/>
    </source>
</evidence>
<dbReference type="InterPro" id="IPR050493">
    <property type="entry name" value="FAD-dep_Monooxygenase_BioMet"/>
</dbReference>
<keyword evidence="2" id="KW-0503">Monooxygenase</keyword>
<name>A0ABV8ILA6_9ACTN</name>
<dbReference type="Gene3D" id="3.50.50.60">
    <property type="entry name" value="FAD/NAD(P)-binding domain"/>
    <property type="match status" value="1"/>
</dbReference>
<sequence>MSHAVVIGAGIGGLASALALRRAGWEVTVLERAPSLDPVGAGLAVAPNALRVLDLLGVGGHIRGLASLQGAAGIRRPDGRWISRTDATKAADRYGEPVIVVHRATLVDTLAGALEPGTVRLGLPAEDVDSETGRVVTAAGTLTADLVVAADGLHSAVRTKLFPSHPGPVHTGVTSWRIVVPHPGGTLMPSETWGGGLIFGTAVLGDGRVYAYATAPAPAGTAAPPSHTAAAPDGTAASPGTTAASDGAERAEMLRLFGGWHEPVPSLIAAATEVVRTDIRCLDEPLPRFHAGRVALLGDAAHAMTPNLGQGACQALEDALILARHAGDLPAYTAARLPRTTEVARASRRVGRVAGIGNPVAELLRNTAMALAGRFGPDTVLRQMDPILSWRPPAT</sequence>
<dbReference type="Pfam" id="PF01494">
    <property type="entry name" value="FAD_binding_3"/>
    <property type="match status" value="2"/>
</dbReference>
<dbReference type="RefSeq" id="WP_378065869.1">
    <property type="nucleotide sequence ID" value="NZ_JBHSBL010000006.1"/>
</dbReference>
<evidence type="ECO:0000256" key="3">
    <source>
        <dbReference type="SAM" id="MobiDB-lite"/>
    </source>
</evidence>
<dbReference type="PANTHER" id="PTHR13789">
    <property type="entry name" value="MONOOXYGENASE"/>
    <property type="match status" value="1"/>
</dbReference>
<keyword evidence="1" id="KW-0560">Oxidoreductase</keyword>
<dbReference type="SUPFAM" id="SSF51905">
    <property type="entry name" value="FAD/NAD(P)-binding domain"/>
    <property type="match status" value="1"/>
</dbReference>
<reference evidence="6" key="1">
    <citation type="journal article" date="2019" name="Int. J. Syst. Evol. Microbiol.">
        <title>The Global Catalogue of Microorganisms (GCM) 10K type strain sequencing project: providing services to taxonomists for standard genome sequencing and annotation.</title>
        <authorList>
            <consortium name="The Broad Institute Genomics Platform"/>
            <consortium name="The Broad Institute Genome Sequencing Center for Infectious Disease"/>
            <person name="Wu L."/>
            <person name="Ma J."/>
        </authorList>
    </citation>
    <scope>NUCLEOTIDE SEQUENCE [LARGE SCALE GENOMIC DNA]</scope>
    <source>
        <strain evidence="6">TBRC 5832</strain>
    </source>
</reference>
<feature type="region of interest" description="Disordered" evidence="3">
    <location>
        <begin position="218"/>
        <end position="245"/>
    </location>
</feature>
<dbReference type="Proteomes" id="UP001595867">
    <property type="component" value="Unassembled WGS sequence"/>
</dbReference>
<gene>
    <name evidence="5" type="ORF">ACFO0C_07810</name>
</gene>
<dbReference type="PANTHER" id="PTHR13789:SF309">
    <property type="entry name" value="PUTATIVE (AFU_ORTHOLOGUE AFUA_6G14510)-RELATED"/>
    <property type="match status" value="1"/>
</dbReference>
<keyword evidence="6" id="KW-1185">Reference proteome</keyword>
<organism evidence="5 6">
    <name type="scientific">Actinoplanes subglobosus</name>
    <dbReference type="NCBI Taxonomy" id="1547892"/>
    <lineage>
        <taxon>Bacteria</taxon>
        <taxon>Bacillati</taxon>
        <taxon>Actinomycetota</taxon>
        <taxon>Actinomycetes</taxon>
        <taxon>Micromonosporales</taxon>
        <taxon>Micromonosporaceae</taxon>
        <taxon>Actinoplanes</taxon>
    </lineage>
</organism>
<evidence type="ECO:0000256" key="1">
    <source>
        <dbReference type="ARBA" id="ARBA00023002"/>
    </source>
</evidence>
<dbReference type="InterPro" id="IPR002938">
    <property type="entry name" value="FAD-bd"/>
</dbReference>
<proteinExistence type="predicted"/>
<dbReference type="InterPro" id="IPR036188">
    <property type="entry name" value="FAD/NAD-bd_sf"/>
</dbReference>
<evidence type="ECO:0000313" key="5">
    <source>
        <dbReference type="EMBL" id="MFC4064832.1"/>
    </source>
</evidence>
<evidence type="ECO:0000256" key="2">
    <source>
        <dbReference type="ARBA" id="ARBA00023033"/>
    </source>
</evidence>
<dbReference type="PRINTS" id="PR00420">
    <property type="entry name" value="RNGMNOXGNASE"/>
</dbReference>
<protein>
    <submittedName>
        <fullName evidence="5">FAD-dependent oxidoreductase</fullName>
    </submittedName>
</protein>
<dbReference type="EMBL" id="JBHSBL010000006">
    <property type="protein sequence ID" value="MFC4064832.1"/>
    <property type="molecule type" value="Genomic_DNA"/>
</dbReference>
<evidence type="ECO:0000313" key="6">
    <source>
        <dbReference type="Proteomes" id="UP001595867"/>
    </source>
</evidence>
<feature type="domain" description="FAD-binding" evidence="4">
    <location>
        <begin position="4"/>
        <end position="165"/>
    </location>
</feature>
<comment type="caution">
    <text evidence="5">The sequence shown here is derived from an EMBL/GenBank/DDBJ whole genome shotgun (WGS) entry which is preliminary data.</text>
</comment>